<gene>
    <name evidence="1" type="ORF">LNN31_17880</name>
</gene>
<evidence type="ECO:0008006" key="3">
    <source>
        <dbReference type="Google" id="ProtNLM"/>
    </source>
</evidence>
<accession>A0ABY6HE43</accession>
<protein>
    <recommendedName>
        <fullName evidence="3">ABC transporter ATP-binding protein</fullName>
    </recommendedName>
</protein>
<evidence type="ECO:0000313" key="1">
    <source>
        <dbReference type="EMBL" id="UYO62627.1"/>
    </source>
</evidence>
<keyword evidence="2" id="KW-1185">Reference proteome</keyword>
<reference evidence="1" key="1">
    <citation type="submission" date="2021-11" db="EMBL/GenBank/DDBJ databases">
        <title>Isoprene-degrading acetogen.</title>
        <authorList>
            <person name="Yang Y."/>
            <person name="Jin H."/>
            <person name="Yan J."/>
        </authorList>
    </citation>
    <scope>NUCLEOTIDE SEQUENCE</scope>
    <source>
        <strain evidence="1">Berkeley</strain>
    </source>
</reference>
<dbReference type="RefSeq" id="WP_228879914.1">
    <property type="nucleotide sequence ID" value="NZ_CABIIK010000017.1"/>
</dbReference>
<evidence type="ECO:0000313" key="2">
    <source>
        <dbReference type="Proteomes" id="UP001163550"/>
    </source>
</evidence>
<dbReference type="Proteomes" id="UP001163550">
    <property type="component" value="Chromosome"/>
</dbReference>
<sequence>MKDACLIVVAQRISSIMDADQIIVLDNGSIAGIGRHEELLRDCSLYREIADSQVKREG</sequence>
<dbReference type="Gene3D" id="3.40.50.300">
    <property type="entry name" value="P-loop containing nucleotide triphosphate hydrolases"/>
    <property type="match status" value="1"/>
</dbReference>
<proteinExistence type="predicted"/>
<dbReference type="EMBL" id="CP087994">
    <property type="protein sequence ID" value="UYO62627.1"/>
    <property type="molecule type" value="Genomic_DNA"/>
</dbReference>
<dbReference type="InterPro" id="IPR027417">
    <property type="entry name" value="P-loop_NTPase"/>
</dbReference>
<name>A0ABY6HE43_9FIRM</name>
<organism evidence="1 2">
    <name type="scientific">Acetobacterium wieringae</name>
    <dbReference type="NCBI Taxonomy" id="52694"/>
    <lineage>
        <taxon>Bacteria</taxon>
        <taxon>Bacillati</taxon>
        <taxon>Bacillota</taxon>
        <taxon>Clostridia</taxon>
        <taxon>Eubacteriales</taxon>
        <taxon>Eubacteriaceae</taxon>
        <taxon>Acetobacterium</taxon>
    </lineage>
</organism>
<dbReference type="SUPFAM" id="SSF52540">
    <property type="entry name" value="P-loop containing nucleoside triphosphate hydrolases"/>
    <property type="match status" value="1"/>
</dbReference>